<dbReference type="Proteomes" id="UP001433508">
    <property type="component" value="Unassembled WGS sequence"/>
</dbReference>
<comment type="caution">
    <text evidence="1">The sequence shown here is derived from an EMBL/GenBank/DDBJ whole genome shotgun (WGS) entry which is preliminary data.</text>
</comment>
<evidence type="ECO:0000313" key="1">
    <source>
        <dbReference type="EMBL" id="KAK9238194.1"/>
    </source>
</evidence>
<proteinExistence type="predicted"/>
<gene>
    <name evidence="1" type="ORF">V1525DRAFT_342213</name>
</gene>
<evidence type="ECO:0000313" key="2">
    <source>
        <dbReference type="Proteomes" id="UP001433508"/>
    </source>
</evidence>
<dbReference type="EMBL" id="MU971359">
    <property type="protein sequence ID" value="KAK9238194.1"/>
    <property type="molecule type" value="Genomic_DNA"/>
</dbReference>
<accession>A0ACC3T388</accession>
<sequence length="585" mass="65856">MVKKYRTNAKGYLRAGKIHQLMGNDLKARNVYQEGLKNIDSNDKLYGVMKQMLGTVSLRLSREQRRRAATSDPNDVQQPRNPRQPRDVMQLPVEIIEKILRYIPFTQLVKLQNVSKSWQKFLLNNATVWSVLDYRQCKKSIRCSTVRKCLQRAKGGVVELYLYNVLPQDDSIIGNEIAPYLLTARLQVLHVDFNVNIFLPSKRGHAMLDTQWRAFRNLTILKIAGCEMLESKELVEVICQAGLPSLRVLHFYGSAVTIPKRFPQLSEWNTTSFKPTILRSLIIDNSGGPMMTPTDDILMFLRLHPELISLSLSRFVLLSTPSLSTIDLANITPHLVELSLTNCSASSTPIVPPTCQKFVIANSSLIPRTTARHSNGVEVYSDGLNNIVPNPDEYRNLRHLDASSNNMLTDQDFGRVLSRCDGTVLQRLDLNGCPKITTASVFQISEFCSALRVLLIGQNSWLTDNGLAALHGLCELQYLDISSTDVTFTGVLRLLAGSDIDADGKRIPLTKLVARIQDDVKTFRKSAGDAGLRLPLQTLVMNSCTGISLQSSNWIRSLGVRVEHDLSSMYDYTNRNRKKRSLYYL</sequence>
<name>A0ACC3T388_LIPKO</name>
<keyword evidence="2" id="KW-1185">Reference proteome</keyword>
<organism evidence="1 2">
    <name type="scientific">Lipomyces kononenkoae</name>
    <name type="common">Yeast</name>
    <dbReference type="NCBI Taxonomy" id="34357"/>
    <lineage>
        <taxon>Eukaryota</taxon>
        <taxon>Fungi</taxon>
        <taxon>Dikarya</taxon>
        <taxon>Ascomycota</taxon>
        <taxon>Saccharomycotina</taxon>
        <taxon>Lipomycetes</taxon>
        <taxon>Lipomycetales</taxon>
        <taxon>Lipomycetaceae</taxon>
        <taxon>Lipomyces</taxon>
    </lineage>
</organism>
<reference evidence="2" key="1">
    <citation type="journal article" date="2024" name="Front. Bioeng. Biotechnol.">
        <title>Genome-scale model development and genomic sequencing of the oleaginous clade Lipomyces.</title>
        <authorList>
            <person name="Czajka J.J."/>
            <person name="Han Y."/>
            <person name="Kim J."/>
            <person name="Mondo S.J."/>
            <person name="Hofstad B.A."/>
            <person name="Robles A."/>
            <person name="Haridas S."/>
            <person name="Riley R."/>
            <person name="LaButti K."/>
            <person name="Pangilinan J."/>
            <person name="Andreopoulos W."/>
            <person name="Lipzen A."/>
            <person name="Yan J."/>
            <person name="Wang M."/>
            <person name="Ng V."/>
            <person name="Grigoriev I.V."/>
            <person name="Spatafora J.W."/>
            <person name="Magnuson J.K."/>
            <person name="Baker S.E."/>
            <person name="Pomraning K.R."/>
        </authorList>
    </citation>
    <scope>NUCLEOTIDE SEQUENCE [LARGE SCALE GENOMIC DNA]</scope>
    <source>
        <strain evidence="2">CBS 7786</strain>
    </source>
</reference>
<protein>
    <submittedName>
        <fullName evidence="1">Uncharacterized protein</fullName>
    </submittedName>
</protein>